<evidence type="ECO:0000313" key="5">
    <source>
        <dbReference type="Proteomes" id="UP000472272"/>
    </source>
</evidence>
<keyword evidence="2" id="KW-1015">Disulfide bond</keyword>
<dbReference type="SMART" id="SM00003">
    <property type="entry name" value="NH"/>
    <property type="match status" value="1"/>
</dbReference>
<proteinExistence type="inferred from homology"/>
<feature type="signal peptide" evidence="3">
    <location>
        <begin position="1"/>
        <end position="23"/>
    </location>
</feature>
<dbReference type="Pfam" id="PF00184">
    <property type="entry name" value="Hormone_5"/>
    <property type="match status" value="1"/>
</dbReference>
<reference evidence="4 5" key="1">
    <citation type="journal article" date="2019" name="Proc. Natl. Acad. Sci. U.S.A.">
        <title>Regulatory changes in pterin and carotenoid genes underlie balanced color polymorphisms in the wall lizard.</title>
        <authorList>
            <person name="Andrade P."/>
            <person name="Pinho C."/>
            <person name="Perez I de Lanuza G."/>
            <person name="Afonso S."/>
            <person name="Brejcha J."/>
            <person name="Rubin C.J."/>
            <person name="Wallerman O."/>
            <person name="Pereira P."/>
            <person name="Sabatino S.J."/>
            <person name="Bellati A."/>
            <person name="Pellitteri-Rosa D."/>
            <person name="Bosakova Z."/>
            <person name="Bunikis I."/>
            <person name="Carretero M.A."/>
            <person name="Feiner N."/>
            <person name="Marsik P."/>
            <person name="Pauperio F."/>
            <person name="Salvi D."/>
            <person name="Soler L."/>
            <person name="While G.M."/>
            <person name="Uller T."/>
            <person name="Font E."/>
            <person name="Andersson L."/>
            <person name="Carneiro M."/>
        </authorList>
    </citation>
    <scope>NUCLEOTIDE SEQUENCE</scope>
</reference>
<reference evidence="4" key="3">
    <citation type="submission" date="2025-09" db="UniProtKB">
        <authorList>
            <consortium name="Ensembl"/>
        </authorList>
    </citation>
    <scope>IDENTIFICATION</scope>
</reference>
<organism evidence="4 5">
    <name type="scientific">Podarcis muralis</name>
    <name type="common">Wall lizard</name>
    <name type="synonym">Lacerta muralis</name>
    <dbReference type="NCBI Taxonomy" id="64176"/>
    <lineage>
        <taxon>Eukaryota</taxon>
        <taxon>Metazoa</taxon>
        <taxon>Chordata</taxon>
        <taxon>Craniata</taxon>
        <taxon>Vertebrata</taxon>
        <taxon>Euteleostomi</taxon>
        <taxon>Lepidosauria</taxon>
        <taxon>Squamata</taxon>
        <taxon>Bifurcata</taxon>
        <taxon>Unidentata</taxon>
        <taxon>Episquamata</taxon>
        <taxon>Laterata</taxon>
        <taxon>Lacertibaenia</taxon>
        <taxon>Lacertidae</taxon>
        <taxon>Podarcis</taxon>
    </lineage>
</organism>
<comment type="similarity">
    <text evidence="1">Belongs to the vasopressin/oxytocin family.</text>
</comment>
<dbReference type="PRINTS" id="PR00831">
    <property type="entry name" value="NEUROPHYSIN"/>
</dbReference>
<dbReference type="GeneTree" id="ENSGT00390000004511"/>
<dbReference type="Gene3D" id="2.60.9.10">
    <property type="entry name" value="Neurohypophysial hormone domain"/>
    <property type="match status" value="1"/>
</dbReference>
<dbReference type="Ensembl" id="ENSPMRT00000015719.1">
    <property type="protein sequence ID" value="ENSPMRP00000014715.1"/>
    <property type="gene ID" value="ENSPMRG00000009829.1"/>
</dbReference>
<dbReference type="GO" id="GO:0005615">
    <property type="term" value="C:extracellular space"/>
    <property type="evidence" value="ECO:0007669"/>
    <property type="project" value="TreeGrafter"/>
</dbReference>
<dbReference type="PANTHER" id="PTHR11681:SF5">
    <property type="entry name" value="ISOTOCIN"/>
    <property type="match status" value="1"/>
</dbReference>
<keyword evidence="3" id="KW-0732">Signal</keyword>
<dbReference type="InterPro" id="IPR000981">
    <property type="entry name" value="Neurhyp_horm"/>
</dbReference>
<dbReference type="PANTHER" id="PTHR11681">
    <property type="entry name" value="NEUROPHYSIN"/>
    <property type="match status" value="1"/>
</dbReference>
<name>A0A670IRS1_PODMU</name>
<evidence type="ECO:0000313" key="4">
    <source>
        <dbReference type="Ensembl" id="ENSPMRP00000014715.1"/>
    </source>
</evidence>
<evidence type="ECO:0000256" key="3">
    <source>
        <dbReference type="SAM" id="SignalP"/>
    </source>
</evidence>
<feature type="chain" id="PRO_5025489386" evidence="3">
    <location>
        <begin position="24"/>
        <end position="157"/>
    </location>
</feature>
<protein>
    <submittedName>
        <fullName evidence="4">Uncharacterized protein</fullName>
    </submittedName>
</protein>
<dbReference type="GO" id="GO:0005185">
    <property type="term" value="F:neurohypophyseal hormone activity"/>
    <property type="evidence" value="ECO:0007669"/>
    <property type="project" value="InterPro"/>
</dbReference>
<sequence>MPTKMPETSLLVYVLCLLTLSSASYIQNSPWRGKREVIERKEYRPCITCGPEMKGNCFGPSICCGEEFGCLIDTEETQRCLEENDLPDPCTSGWKWCGEDGRCAVPGTCCTVGKGIRVREMKLSKRGCWREEEGECESEKSSGKPPPRQRHINCYNS</sequence>
<reference evidence="4" key="2">
    <citation type="submission" date="2025-08" db="UniProtKB">
        <authorList>
            <consortium name="Ensembl"/>
        </authorList>
    </citation>
    <scope>IDENTIFICATION</scope>
</reference>
<keyword evidence="5" id="KW-1185">Reference proteome</keyword>
<dbReference type="GO" id="GO:0030141">
    <property type="term" value="C:secretory granule"/>
    <property type="evidence" value="ECO:0007669"/>
    <property type="project" value="TreeGrafter"/>
</dbReference>
<evidence type="ECO:0000256" key="2">
    <source>
        <dbReference type="ARBA" id="ARBA00023157"/>
    </source>
</evidence>
<dbReference type="Proteomes" id="UP000472272">
    <property type="component" value="Chromosome 9"/>
</dbReference>
<accession>A0A670IRS1</accession>
<dbReference type="SUPFAM" id="SSF49606">
    <property type="entry name" value="Neurophysin II"/>
    <property type="match status" value="1"/>
</dbReference>
<dbReference type="AlphaFoldDB" id="A0A670IRS1"/>
<evidence type="ECO:0000256" key="1">
    <source>
        <dbReference type="ARBA" id="ARBA00007369"/>
    </source>
</evidence>
<dbReference type="InterPro" id="IPR036387">
    <property type="entry name" value="Neurhyp_horm_dom_sf"/>
</dbReference>